<evidence type="ECO:0000256" key="1">
    <source>
        <dbReference type="SAM" id="SignalP"/>
    </source>
</evidence>
<accession>A0A212K8I3</accession>
<proteinExistence type="predicted"/>
<feature type="chain" id="PRO_5012216905" evidence="1">
    <location>
        <begin position="22"/>
        <end position="175"/>
    </location>
</feature>
<sequence>MKHKILLILLFVGFVFTSCDNDNFEYEDRFKDSQEAWSRFKKQTNNTYGYTTTGSTWVGYSWQTTISVYNGKVNQRSFKYTGYPNDVSPDLELEWTENVLELGSHKDTPASDVLTLDEVYQRAEQDWLKKRKGTETYFETKNDGMISLCGYNEKGCQDDCFTGISIKSINWITFD</sequence>
<dbReference type="EMBL" id="FLUL01000001">
    <property type="protein sequence ID" value="SBW08013.1"/>
    <property type="molecule type" value="Genomic_DNA"/>
</dbReference>
<protein>
    <submittedName>
        <fullName evidence="2">Uncharacterized protein</fullName>
    </submittedName>
</protein>
<organism evidence="2">
    <name type="scientific">uncultured Dysgonomonas sp</name>
    <dbReference type="NCBI Taxonomy" id="206096"/>
    <lineage>
        <taxon>Bacteria</taxon>
        <taxon>Pseudomonadati</taxon>
        <taxon>Bacteroidota</taxon>
        <taxon>Bacteroidia</taxon>
        <taxon>Bacteroidales</taxon>
        <taxon>Dysgonomonadaceae</taxon>
        <taxon>Dysgonomonas</taxon>
        <taxon>environmental samples</taxon>
    </lineage>
</organism>
<gene>
    <name evidence="2" type="ORF">KL86DYS2_13271</name>
</gene>
<feature type="signal peptide" evidence="1">
    <location>
        <begin position="1"/>
        <end position="21"/>
    </location>
</feature>
<dbReference type="AlphaFoldDB" id="A0A212K8I3"/>
<dbReference type="PROSITE" id="PS51257">
    <property type="entry name" value="PROKAR_LIPOPROTEIN"/>
    <property type="match status" value="1"/>
</dbReference>
<name>A0A212K8I3_9BACT</name>
<reference evidence="2" key="1">
    <citation type="submission" date="2016-04" db="EMBL/GenBank/DDBJ databases">
        <authorList>
            <person name="Evans L.H."/>
            <person name="Alamgir A."/>
            <person name="Owens N."/>
            <person name="Weber N.D."/>
            <person name="Virtaneva K."/>
            <person name="Barbian K."/>
            <person name="Babar A."/>
            <person name="Rosenke K."/>
        </authorList>
    </citation>
    <scope>NUCLEOTIDE SEQUENCE</scope>
    <source>
        <strain evidence="2">86-2</strain>
    </source>
</reference>
<keyword evidence="1" id="KW-0732">Signal</keyword>
<evidence type="ECO:0000313" key="2">
    <source>
        <dbReference type="EMBL" id="SBW08013.1"/>
    </source>
</evidence>
<dbReference type="RefSeq" id="WP_296951892.1">
    <property type="nucleotide sequence ID" value="NZ_LT599021.1"/>
</dbReference>